<dbReference type="GO" id="GO:0016887">
    <property type="term" value="F:ATP hydrolysis activity"/>
    <property type="evidence" value="ECO:0007669"/>
    <property type="project" value="InterPro"/>
</dbReference>
<dbReference type="InterPro" id="IPR015860">
    <property type="entry name" value="ABC_transpr_TagH-like"/>
</dbReference>
<evidence type="ECO:0000256" key="1">
    <source>
        <dbReference type="ARBA" id="ARBA00005417"/>
    </source>
</evidence>
<dbReference type="GO" id="GO:0140359">
    <property type="term" value="F:ABC-type transporter activity"/>
    <property type="evidence" value="ECO:0007669"/>
    <property type="project" value="InterPro"/>
</dbReference>
<dbReference type="SMART" id="SM00382">
    <property type="entry name" value="AAA"/>
    <property type="match status" value="1"/>
</dbReference>
<dbReference type="Gene3D" id="3.40.50.300">
    <property type="entry name" value="P-loop containing nucleotide triphosphate hydrolases"/>
    <property type="match status" value="1"/>
</dbReference>
<dbReference type="RefSeq" id="WP_271632674.1">
    <property type="nucleotide sequence ID" value="NZ_CP094970.1"/>
</dbReference>
<dbReference type="GO" id="GO:0005524">
    <property type="term" value="F:ATP binding"/>
    <property type="evidence" value="ECO:0007669"/>
    <property type="project" value="UniProtKB-KW"/>
</dbReference>
<evidence type="ECO:0000256" key="3">
    <source>
        <dbReference type="ARBA" id="ARBA00022741"/>
    </source>
</evidence>
<dbReference type="PROSITE" id="PS50893">
    <property type="entry name" value="ABC_TRANSPORTER_2"/>
    <property type="match status" value="1"/>
</dbReference>
<dbReference type="InterPro" id="IPR027417">
    <property type="entry name" value="P-loop_NTPase"/>
</dbReference>
<proteinExistence type="inferred from homology"/>
<dbReference type="EMBL" id="CP094970">
    <property type="protein sequence ID" value="UYM04032.1"/>
    <property type="molecule type" value="Genomic_DNA"/>
</dbReference>
<dbReference type="InterPro" id="IPR003439">
    <property type="entry name" value="ABC_transporter-like_ATP-bd"/>
</dbReference>
<dbReference type="InterPro" id="IPR003593">
    <property type="entry name" value="AAA+_ATPase"/>
</dbReference>
<evidence type="ECO:0000256" key="4">
    <source>
        <dbReference type="ARBA" id="ARBA00022840"/>
    </source>
</evidence>
<organism evidence="6 7">
    <name type="scientific">Solicola gregarius</name>
    <dbReference type="NCBI Taxonomy" id="2908642"/>
    <lineage>
        <taxon>Bacteria</taxon>
        <taxon>Bacillati</taxon>
        <taxon>Actinomycetota</taxon>
        <taxon>Actinomycetes</taxon>
        <taxon>Propionibacteriales</taxon>
        <taxon>Nocardioidaceae</taxon>
        <taxon>Solicola</taxon>
    </lineage>
</organism>
<dbReference type="KEGG" id="sgrg:L0C25_15950"/>
<comment type="similarity">
    <text evidence="1">Belongs to the ABC transporter superfamily.</text>
</comment>
<dbReference type="GO" id="GO:0016020">
    <property type="term" value="C:membrane"/>
    <property type="evidence" value="ECO:0007669"/>
    <property type="project" value="InterPro"/>
</dbReference>
<name>A0AA46YJ81_9ACTN</name>
<evidence type="ECO:0000313" key="7">
    <source>
        <dbReference type="Proteomes" id="UP001164390"/>
    </source>
</evidence>
<sequence length="253" mass="27765">MAQSVVVDQVSKKFSLHNARTLKQRFVAARKGVAINESFMAIDDVSFDVQEGQSIGLMGLNGSGKSTMLRLINGVLRPDSGEVLVRGRVAGLIEISAGFQKQLSGRENIYLNAALNGMSEAETKGKFDEILDFAQIDKFLDTPVQHYSSGMKARLGFAVAIAADSDVFIIDEVLAVGDPPFKKKCMKRIHEIRSEGRTVLFVSHNTNQVRKLCDRAIVLERGRLVFDGSVDEAAKRLHYDADDDLDPDGSADF</sequence>
<evidence type="ECO:0000256" key="2">
    <source>
        <dbReference type="ARBA" id="ARBA00022448"/>
    </source>
</evidence>
<dbReference type="PROSITE" id="PS00211">
    <property type="entry name" value="ABC_TRANSPORTER_1"/>
    <property type="match status" value="1"/>
</dbReference>
<dbReference type="Proteomes" id="UP001164390">
    <property type="component" value="Chromosome"/>
</dbReference>
<dbReference type="PANTHER" id="PTHR46743:SF2">
    <property type="entry name" value="TEICHOIC ACIDS EXPORT ATP-BINDING PROTEIN TAGH"/>
    <property type="match status" value="1"/>
</dbReference>
<gene>
    <name evidence="6" type="ORF">L0C25_15950</name>
</gene>
<dbReference type="InterPro" id="IPR050683">
    <property type="entry name" value="Bact_Polysacc_Export_ATP-bd"/>
</dbReference>
<dbReference type="PANTHER" id="PTHR46743">
    <property type="entry name" value="TEICHOIC ACIDS EXPORT ATP-BINDING PROTEIN TAGH"/>
    <property type="match status" value="1"/>
</dbReference>
<keyword evidence="2" id="KW-0813">Transport</keyword>
<keyword evidence="4 6" id="KW-0067">ATP-binding</keyword>
<dbReference type="Pfam" id="PF00005">
    <property type="entry name" value="ABC_tran"/>
    <property type="match status" value="1"/>
</dbReference>
<reference evidence="6" key="1">
    <citation type="submission" date="2022-01" db="EMBL/GenBank/DDBJ databases">
        <title>Nocardioidaceae gen. sp. A5X3R13.</title>
        <authorList>
            <person name="Lopez Marin M.A."/>
            <person name="Uhlik O."/>
        </authorList>
    </citation>
    <scope>NUCLEOTIDE SEQUENCE</scope>
    <source>
        <strain evidence="6">A5X3R13</strain>
    </source>
</reference>
<accession>A0AA46YJ81</accession>
<dbReference type="CDD" id="cd03220">
    <property type="entry name" value="ABC_KpsT_Wzt"/>
    <property type="match status" value="1"/>
</dbReference>
<protein>
    <submittedName>
        <fullName evidence="6">ABC transporter ATP-binding protein</fullName>
    </submittedName>
</protein>
<evidence type="ECO:0000259" key="5">
    <source>
        <dbReference type="PROSITE" id="PS50893"/>
    </source>
</evidence>
<evidence type="ECO:0000313" key="6">
    <source>
        <dbReference type="EMBL" id="UYM04032.1"/>
    </source>
</evidence>
<dbReference type="AlphaFoldDB" id="A0AA46YJ81"/>
<feature type="domain" description="ABC transporter" evidence="5">
    <location>
        <begin position="22"/>
        <end position="246"/>
    </location>
</feature>
<dbReference type="SUPFAM" id="SSF52540">
    <property type="entry name" value="P-loop containing nucleoside triphosphate hydrolases"/>
    <property type="match status" value="1"/>
</dbReference>
<keyword evidence="3" id="KW-0547">Nucleotide-binding</keyword>
<dbReference type="InterPro" id="IPR017871">
    <property type="entry name" value="ABC_transporter-like_CS"/>
</dbReference>
<keyword evidence="7" id="KW-1185">Reference proteome</keyword>